<protein>
    <recommendedName>
        <fullName evidence="3">F-box domain-containing protein</fullName>
    </recommendedName>
</protein>
<dbReference type="AlphaFoldDB" id="A0A4S4MW56"/>
<sequence>MHIPIEVCEQIIDYCWGTKPWRYDDHATLWACALTCRSWYPRSHTLLYRNIVLTSGESLDRLTLSLFARQENGRLVQQLRIRPKPGSKNMHTWVGIVPLRLFKMLTNMHTLSLMHVSTYLIRSSEFHLGYSQFKTVHTLSLRFVSFTSFADFSRFICNFPALRNLQLTPVPVSRNDPEIMHDVRRGPRLHSLRLGDLAISSDGRALINYVNWMLLSSSPGSIKSIVFRITTDDLVITRDVKRSVGMMLKKCGPILEDLTLDFTVNEEWTRNDGVFTFERNTGLRSVQLELTGGVLQEGHIRWLAQLFHSLPSAPLERITVRFTFQTSARGVRNTSSESWGTLTSAMTRSTFGRLGEAKMHCVTADSSLTASLDLLSPTSRPMILEAPLKQNLPI</sequence>
<gene>
    <name evidence="1" type="ORF">EUX98_g3604</name>
</gene>
<accession>A0A4S4MW56</accession>
<organism evidence="1 2">
    <name type="scientific">Antrodiella citrinella</name>
    <dbReference type="NCBI Taxonomy" id="2447956"/>
    <lineage>
        <taxon>Eukaryota</taxon>
        <taxon>Fungi</taxon>
        <taxon>Dikarya</taxon>
        <taxon>Basidiomycota</taxon>
        <taxon>Agaricomycotina</taxon>
        <taxon>Agaricomycetes</taxon>
        <taxon>Polyporales</taxon>
        <taxon>Steccherinaceae</taxon>
        <taxon>Antrodiella</taxon>
    </lineage>
</organism>
<evidence type="ECO:0000313" key="2">
    <source>
        <dbReference type="Proteomes" id="UP000308730"/>
    </source>
</evidence>
<dbReference type="EMBL" id="SGPM01000075">
    <property type="protein sequence ID" value="THH30582.1"/>
    <property type="molecule type" value="Genomic_DNA"/>
</dbReference>
<dbReference type="OrthoDB" id="2797325at2759"/>
<dbReference type="Proteomes" id="UP000308730">
    <property type="component" value="Unassembled WGS sequence"/>
</dbReference>
<dbReference type="SUPFAM" id="SSF52047">
    <property type="entry name" value="RNI-like"/>
    <property type="match status" value="1"/>
</dbReference>
<keyword evidence="2" id="KW-1185">Reference proteome</keyword>
<name>A0A4S4MW56_9APHY</name>
<comment type="caution">
    <text evidence="1">The sequence shown here is derived from an EMBL/GenBank/DDBJ whole genome shotgun (WGS) entry which is preliminary data.</text>
</comment>
<reference evidence="1 2" key="1">
    <citation type="submission" date="2019-02" db="EMBL/GenBank/DDBJ databases">
        <title>Genome sequencing of the rare red list fungi Antrodiella citrinella (Flaviporus citrinellus).</title>
        <authorList>
            <person name="Buettner E."/>
            <person name="Kellner H."/>
        </authorList>
    </citation>
    <scope>NUCLEOTIDE SEQUENCE [LARGE SCALE GENOMIC DNA]</scope>
    <source>
        <strain evidence="1 2">DSM 108506</strain>
    </source>
</reference>
<proteinExistence type="predicted"/>
<evidence type="ECO:0008006" key="3">
    <source>
        <dbReference type="Google" id="ProtNLM"/>
    </source>
</evidence>
<evidence type="ECO:0000313" key="1">
    <source>
        <dbReference type="EMBL" id="THH30582.1"/>
    </source>
</evidence>